<dbReference type="RefSeq" id="WP_006105659.1">
    <property type="nucleotide sequence ID" value="NZ_DS989872.1"/>
</dbReference>
<keyword evidence="3" id="KW-1185">Reference proteome</keyword>
<dbReference type="STRING" id="118168.MC7420_61"/>
<dbReference type="InterPro" id="IPR052715">
    <property type="entry name" value="RAYT_transposase"/>
</dbReference>
<sequence length="205" mass="23916">MKFDPQKHHRRSIRLKGYNYAQPGAYFITLCTYQRQCWFGDIRDGKMYLNQIGKIVAQEWIRSCQIRPSLQLDEWIIMPNHFHGIVIIADTNTNRNTVGAHRRAPLPTPKNQPINQSVIPQRQSRSLSSFIAGFKSAVTIRINAIRQTSNPPIWQRNYYESIVRDPDSLNPVREYIINNPQKWADDPENPQLDSNAQQFLIDLPF</sequence>
<dbReference type="Proteomes" id="UP000003835">
    <property type="component" value="Unassembled WGS sequence"/>
</dbReference>
<dbReference type="GO" id="GO:0006313">
    <property type="term" value="P:DNA transposition"/>
    <property type="evidence" value="ECO:0007669"/>
    <property type="project" value="InterPro"/>
</dbReference>
<dbReference type="PANTHER" id="PTHR36966">
    <property type="entry name" value="REP-ASSOCIATED TYROSINE TRANSPOSASE"/>
    <property type="match status" value="1"/>
</dbReference>
<dbReference type="SMART" id="SM01321">
    <property type="entry name" value="Y1_Tnp"/>
    <property type="match status" value="1"/>
</dbReference>
<dbReference type="InterPro" id="IPR002686">
    <property type="entry name" value="Transposase_17"/>
</dbReference>
<dbReference type="eggNOG" id="COG1943">
    <property type="taxonomic scope" value="Bacteria"/>
</dbReference>
<reference evidence="2 3" key="1">
    <citation type="submission" date="2008-07" db="EMBL/GenBank/DDBJ databases">
        <authorList>
            <person name="Tandeau de Marsac N."/>
            <person name="Ferriera S."/>
            <person name="Johnson J."/>
            <person name="Kravitz S."/>
            <person name="Beeson K."/>
            <person name="Sutton G."/>
            <person name="Rogers Y.-H."/>
            <person name="Friedman R."/>
            <person name="Frazier M."/>
            <person name="Venter J.C."/>
        </authorList>
    </citation>
    <scope>NUCLEOTIDE SEQUENCE [LARGE SCALE GENOMIC DNA]</scope>
    <source>
        <strain evidence="2 3">PCC 7420</strain>
    </source>
</reference>
<dbReference type="GO" id="GO:0043565">
    <property type="term" value="F:sequence-specific DNA binding"/>
    <property type="evidence" value="ECO:0007669"/>
    <property type="project" value="TreeGrafter"/>
</dbReference>
<evidence type="ECO:0000313" key="2">
    <source>
        <dbReference type="EMBL" id="EDX71495.1"/>
    </source>
</evidence>
<dbReference type="AlphaFoldDB" id="B4W2Y7"/>
<dbReference type="PANTHER" id="PTHR36966:SF1">
    <property type="entry name" value="REP-ASSOCIATED TYROSINE TRANSPOSASE"/>
    <property type="match status" value="1"/>
</dbReference>
<dbReference type="SUPFAM" id="SSF143422">
    <property type="entry name" value="Transposase IS200-like"/>
    <property type="match status" value="1"/>
</dbReference>
<feature type="domain" description="Transposase IS200-like" evidence="1">
    <location>
        <begin position="21"/>
        <end position="179"/>
    </location>
</feature>
<gene>
    <name evidence="2" type="ORF">MC7420_61</name>
</gene>
<dbReference type="Gene3D" id="3.30.70.1290">
    <property type="entry name" value="Transposase IS200-like"/>
    <property type="match status" value="1"/>
</dbReference>
<proteinExistence type="predicted"/>
<evidence type="ECO:0000259" key="1">
    <source>
        <dbReference type="SMART" id="SM01321"/>
    </source>
</evidence>
<accession>B4W2Y7</accession>
<dbReference type="InterPro" id="IPR036515">
    <property type="entry name" value="Transposase_17_sf"/>
</dbReference>
<evidence type="ECO:0000313" key="3">
    <source>
        <dbReference type="Proteomes" id="UP000003835"/>
    </source>
</evidence>
<dbReference type="EMBL" id="DS989872">
    <property type="protein sequence ID" value="EDX71495.1"/>
    <property type="molecule type" value="Genomic_DNA"/>
</dbReference>
<name>B4W2Y7_9CYAN</name>
<dbReference type="GO" id="GO:0004803">
    <property type="term" value="F:transposase activity"/>
    <property type="evidence" value="ECO:0007669"/>
    <property type="project" value="InterPro"/>
</dbReference>
<dbReference type="OrthoDB" id="9794403at2"/>
<organism evidence="2 3">
    <name type="scientific">Coleofasciculus chthonoplastes PCC 7420</name>
    <dbReference type="NCBI Taxonomy" id="118168"/>
    <lineage>
        <taxon>Bacteria</taxon>
        <taxon>Bacillati</taxon>
        <taxon>Cyanobacteriota</taxon>
        <taxon>Cyanophyceae</taxon>
        <taxon>Coleofasciculales</taxon>
        <taxon>Coleofasciculaceae</taxon>
        <taxon>Coleofasciculus</taxon>
    </lineage>
</organism>
<dbReference type="HOGENOM" id="CLU_101329_0_0_3"/>
<protein>
    <recommendedName>
        <fullName evidence="1">Transposase IS200-like domain-containing protein</fullName>
    </recommendedName>
</protein>